<dbReference type="InterPro" id="IPR008942">
    <property type="entry name" value="ENTH_VHS"/>
</dbReference>
<sequence>MYPNVYSYGGAPGGQRMGIDGYAYGGSYGYGPGYAMNNYGSAPVPTPGYGMIPSQDTPMANSAAFEAMFRGHLAHLTFNSKPIITNLTLIAQESAQRMSTIVAKILDDHILMAAPPHRLPALYLIDSICKNIGSPYPELWSPRIVTLFMESYRVVDQPTRRRMEELWATWRDAGPAGRPLFGENAQQTIERLLFGSQGAPVRSTGPSQAQVVANIERMLALKTQALAHNPTDVAIQEQIETLRELKDRISNTATSPELLSDVQKQLDVLSRPPTTAPPSSNDTNAPAPAAPGPASASELIANLMKAGLLPAAAPKAASQDQLYTDYIMSLEVRMSTVDLSRTSAELELLIRDHLPLQCRQCANRYPDGEAGKHGLDDHLDWHFTQNRRARASVSRGQSRAWFDPISRWIRSGFDDDMHDAAKASDAFAVEEPEQERVLREKIAASYVSVPLDADVAARPCRICQEKFQSEWSEDVEEWIWRNAVLMDGIYYHASCYYSAKSMSDSVQAVAAAAMTATPATATAPSVEAPVEASSEVSLKRKASPSPIPDNEPAKKPAPIKHEGEDA</sequence>
<dbReference type="GO" id="GO:0005737">
    <property type="term" value="C:cytoplasm"/>
    <property type="evidence" value="ECO:0007669"/>
    <property type="project" value="TreeGrafter"/>
</dbReference>
<accession>A0A1M8A0B9</accession>
<feature type="compositionally biased region" description="Basic and acidic residues" evidence="1">
    <location>
        <begin position="551"/>
        <end position="566"/>
    </location>
</feature>
<gene>
    <name evidence="3" type="ORF">MSYG_0198</name>
</gene>
<dbReference type="Proteomes" id="UP000186303">
    <property type="component" value="Chromosome 1"/>
</dbReference>
<dbReference type="InterPro" id="IPR045154">
    <property type="entry name" value="PCF11-like"/>
</dbReference>
<dbReference type="GO" id="GO:0031124">
    <property type="term" value="P:mRNA 3'-end processing"/>
    <property type="evidence" value="ECO:0007669"/>
    <property type="project" value="InterPro"/>
</dbReference>
<reference evidence="4" key="1">
    <citation type="journal article" date="2017" name="Nucleic Acids Res.">
        <title>Proteogenomics produces comprehensive and highly accurate protein-coding gene annotation in a complete genome assembly of Malassezia sympodialis.</title>
        <authorList>
            <person name="Zhu Y."/>
            <person name="Engstroem P.G."/>
            <person name="Tellgren-Roth C."/>
            <person name="Baudo C.D."/>
            <person name="Kennell J.C."/>
            <person name="Sun S."/>
            <person name="Billmyre R.B."/>
            <person name="Schroeder M.S."/>
            <person name="Andersson A."/>
            <person name="Holm T."/>
            <person name="Sigurgeirsson B."/>
            <person name="Wu G."/>
            <person name="Sankaranarayanan S.R."/>
            <person name="Siddharthan R."/>
            <person name="Sanyal K."/>
            <person name="Lundeberg J."/>
            <person name="Nystedt B."/>
            <person name="Boekhout T."/>
            <person name="Dawson T.L. Jr."/>
            <person name="Heitman J."/>
            <person name="Scheynius A."/>
            <person name="Lehtioe J."/>
        </authorList>
    </citation>
    <scope>NUCLEOTIDE SEQUENCE [LARGE SCALE GENOMIC DNA]</scope>
    <source>
        <strain evidence="4">ATCC 42132</strain>
    </source>
</reference>
<dbReference type="Gene3D" id="1.25.40.90">
    <property type="match status" value="1"/>
</dbReference>
<name>A0A1M8A0B9_MALS4</name>
<dbReference type="PROSITE" id="PS51391">
    <property type="entry name" value="CID"/>
    <property type="match status" value="1"/>
</dbReference>
<evidence type="ECO:0000259" key="2">
    <source>
        <dbReference type="PROSITE" id="PS51391"/>
    </source>
</evidence>
<feature type="region of interest" description="Disordered" evidence="1">
    <location>
        <begin position="269"/>
        <end position="294"/>
    </location>
</feature>
<dbReference type="PANTHER" id="PTHR15921">
    <property type="entry name" value="PRE-MRNA CLEAVAGE COMPLEX II"/>
    <property type="match status" value="1"/>
</dbReference>
<evidence type="ECO:0000256" key="1">
    <source>
        <dbReference type="SAM" id="MobiDB-lite"/>
    </source>
</evidence>
<dbReference type="EMBL" id="LT671821">
    <property type="protein sequence ID" value="SHO75865.1"/>
    <property type="molecule type" value="Genomic_DNA"/>
</dbReference>
<keyword evidence="4" id="KW-1185">Reference proteome</keyword>
<evidence type="ECO:0000313" key="4">
    <source>
        <dbReference type="Proteomes" id="UP000186303"/>
    </source>
</evidence>
<dbReference type="OrthoDB" id="2129491at2759"/>
<feature type="compositionally biased region" description="Low complexity" evidence="1">
    <location>
        <begin position="519"/>
        <end position="530"/>
    </location>
</feature>
<dbReference type="CDD" id="cd16982">
    <property type="entry name" value="CID_Pcf11"/>
    <property type="match status" value="1"/>
</dbReference>
<dbReference type="InterPro" id="IPR006569">
    <property type="entry name" value="CID_dom"/>
</dbReference>
<dbReference type="VEuPathDB" id="FungiDB:MSYG_0198"/>
<dbReference type="AlphaFoldDB" id="A0A1M8A0B9"/>
<dbReference type="Pfam" id="PF21936">
    <property type="entry name" value="Pcf11_C"/>
    <property type="match status" value="1"/>
</dbReference>
<dbReference type="GO" id="GO:0005849">
    <property type="term" value="C:mRNA cleavage factor complex"/>
    <property type="evidence" value="ECO:0007669"/>
    <property type="project" value="TreeGrafter"/>
</dbReference>
<dbReference type="Pfam" id="PF04818">
    <property type="entry name" value="CID"/>
    <property type="match status" value="1"/>
</dbReference>
<dbReference type="GO" id="GO:0003729">
    <property type="term" value="F:mRNA binding"/>
    <property type="evidence" value="ECO:0007669"/>
    <property type="project" value="InterPro"/>
</dbReference>
<dbReference type="GO" id="GO:0006369">
    <property type="term" value="P:termination of RNA polymerase II transcription"/>
    <property type="evidence" value="ECO:0007669"/>
    <property type="project" value="InterPro"/>
</dbReference>
<evidence type="ECO:0000313" key="3">
    <source>
        <dbReference type="EMBL" id="SHO75865.1"/>
    </source>
</evidence>
<dbReference type="InterPro" id="IPR047415">
    <property type="entry name" value="Pcf11_CID"/>
</dbReference>
<protein>
    <submittedName>
        <fullName evidence="3">Similar to S.cerevisiae protein PCF11 (mRNA 3' end processing factor)</fullName>
    </submittedName>
</protein>
<dbReference type="SMART" id="SM00582">
    <property type="entry name" value="RPR"/>
    <property type="match status" value="1"/>
</dbReference>
<dbReference type="FunFam" id="1.25.40.90:FF:000016">
    <property type="entry name" value="mRNA cleavage factor complex component Pcf11"/>
    <property type="match status" value="1"/>
</dbReference>
<feature type="region of interest" description="Disordered" evidence="1">
    <location>
        <begin position="519"/>
        <end position="566"/>
    </location>
</feature>
<dbReference type="GO" id="GO:0000993">
    <property type="term" value="F:RNA polymerase II complex binding"/>
    <property type="evidence" value="ECO:0007669"/>
    <property type="project" value="InterPro"/>
</dbReference>
<dbReference type="PANTHER" id="PTHR15921:SF3">
    <property type="entry name" value="PRE-MRNA CLEAVAGE COMPLEX 2 PROTEIN PCF11"/>
    <property type="match status" value="1"/>
</dbReference>
<proteinExistence type="predicted"/>
<dbReference type="SUPFAM" id="SSF48464">
    <property type="entry name" value="ENTH/VHS domain"/>
    <property type="match status" value="1"/>
</dbReference>
<dbReference type="OMA" id="PHANKNI"/>
<feature type="domain" description="CID" evidence="2">
    <location>
        <begin position="61"/>
        <end position="197"/>
    </location>
</feature>
<dbReference type="STRING" id="1230383.A0A1M8A0B9"/>
<dbReference type="InterPro" id="IPR054127">
    <property type="entry name" value="Pcf11_C"/>
</dbReference>
<feature type="compositionally biased region" description="Low complexity" evidence="1">
    <location>
        <begin position="277"/>
        <end position="294"/>
    </location>
</feature>
<organism evidence="3 4">
    <name type="scientific">Malassezia sympodialis (strain ATCC 42132)</name>
    <name type="common">Atopic eczema-associated yeast</name>
    <dbReference type="NCBI Taxonomy" id="1230383"/>
    <lineage>
        <taxon>Eukaryota</taxon>
        <taxon>Fungi</taxon>
        <taxon>Dikarya</taxon>
        <taxon>Basidiomycota</taxon>
        <taxon>Ustilaginomycotina</taxon>
        <taxon>Malasseziomycetes</taxon>
        <taxon>Malasseziales</taxon>
        <taxon>Malasseziaceae</taxon>
        <taxon>Malassezia</taxon>
    </lineage>
</organism>